<comment type="catalytic activity">
    <reaction evidence="1">
        <text>Endopeptidase of broad specificity, hydrolyzing substrates of both cathepsin L and cathepsin B.</text>
        <dbReference type="EC" id="3.4.22.50"/>
    </reaction>
</comment>
<dbReference type="EMBL" id="MN750575">
    <property type="protein sequence ID" value="QNN89525.1"/>
    <property type="molecule type" value="Genomic_DNA"/>
</dbReference>
<dbReference type="PROSITE" id="PS00640">
    <property type="entry name" value="THIOL_PROTEASE_ASN"/>
    <property type="match status" value="1"/>
</dbReference>
<dbReference type="EC" id="3.4.22.50" evidence="3"/>
<protein>
    <recommendedName>
        <fullName evidence="4">Viral cathepsin</fullName>
        <ecNumber evidence="3">3.4.22.50</ecNumber>
    </recommendedName>
    <alternativeName>
        <fullName evidence="9">Cysteine proteinase</fullName>
    </alternativeName>
</protein>
<accession>A0A7G9U8U4</accession>
<evidence type="ECO:0000256" key="7">
    <source>
        <dbReference type="ARBA" id="ARBA00023145"/>
    </source>
</evidence>
<evidence type="ECO:0000256" key="3">
    <source>
        <dbReference type="ARBA" id="ARBA00012484"/>
    </source>
</evidence>
<dbReference type="SUPFAM" id="SSF54001">
    <property type="entry name" value="Cysteine proteinases"/>
    <property type="match status" value="1"/>
</dbReference>
<sequence>MHWALETILQQGGIVSEKDEPYYGLDAVCKPKQFNVSISGCTRYVLKNENKLRELLIANGPISMAVDIIDVIDYKEGITDICENMNGLNHAVLLVGYGVHNNIPYWIMKNSWGEEWGEKGYLRVQRNINSCGLMNEFASSAIL</sequence>
<organismHost>
    <name type="scientific">Pieris brassicae</name>
    <name type="common">White butterfly</name>
    <name type="synonym">Large white butterfly</name>
    <dbReference type="NCBI Taxonomy" id="7116"/>
</organismHost>
<dbReference type="CDD" id="cd02248">
    <property type="entry name" value="Peptidase_C1A"/>
    <property type="match status" value="1"/>
</dbReference>
<dbReference type="GO" id="GO:0006508">
    <property type="term" value="P:proteolysis"/>
    <property type="evidence" value="ECO:0007669"/>
    <property type="project" value="InterPro"/>
</dbReference>
<keyword evidence="8" id="KW-1015">Disulfide bond</keyword>
<evidence type="ECO:0000256" key="9">
    <source>
        <dbReference type="ARBA" id="ARBA00031337"/>
    </source>
</evidence>
<evidence type="ECO:0000256" key="6">
    <source>
        <dbReference type="ARBA" id="ARBA00022801"/>
    </source>
</evidence>
<evidence type="ECO:0000256" key="2">
    <source>
        <dbReference type="ARBA" id="ARBA00008455"/>
    </source>
</evidence>
<dbReference type="InterPro" id="IPR039417">
    <property type="entry name" value="Peptidase_C1A_papain-like"/>
</dbReference>
<keyword evidence="7" id="KW-0865">Zymogen</keyword>
<evidence type="ECO:0000313" key="11">
    <source>
        <dbReference type="EMBL" id="QNN89525.1"/>
    </source>
</evidence>
<proteinExistence type="inferred from homology"/>
<evidence type="ECO:0000256" key="1">
    <source>
        <dbReference type="ARBA" id="ARBA00000656"/>
    </source>
</evidence>
<organism evidence="11">
    <name type="scientific">Pieris brassicae granulosis virus</name>
    <name type="common">PbGV</name>
    <name type="synonym">Pieris brassicae granulovirus</name>
    <dbReference type="NCBI Taxonomy" id="10465"/>
    <lineage>
        <taxon>Viruses</taxon>
        <taxon>Viruses incertae sedis</taxon>
        <taxon>Naldaviricetes</taxon>
        <taxon>Lefavirales</taxon>
        <taxon>Baculoviridae</taxon>
        <taxon>Betabaculovirus</taxon>
        <taxon>Betabaculovirus arrapae</taxon>
    </lineage>
</organism>
<dbReference type="InterPro" id="IPR025661">
    <property type="entry name" value="Pept_asp_AS"/>
</dbReference>
<keyword evidence="6" id="KW-0378">Hydrolase</keyword>
<dbReference type="Gene3D" id="3.90.70.10">
    <property type="entry name" value="Cysteine proteinases"/>
    <property type="match status" value="1"/>
</dbReference>
<reference evidence="11" key="1">
    <citation type="submission" date="2019-11" db="EMBL/GenBank/DDBJ databases">
        <title>Studies on the baculoviruses infecting the caterpillars, Spilarctia obliqua Walker (Erebidae) and Pieris brassicae Linn. (Pieridae) (Insecta: Lepidoptera).</title>
        <authorList>
            <person name="Paul S."/>
            <person name="Arumugaperumal A."/>
            <person name="Sathiya Balasingh Thangapandi E.J.J."/>
            <person name="Sarjubala Devi H."/>
            <person name="Johnson T."/>
            <person name="Maisnam S."/>
            <person name="Krishnavel S."/>
            <person name="Soman Syamala S."/>
            <person name="Ramamoorthy S."/>
            <person name="Karthikeyan R."/>
            <person name="Subburaman C."/>
            <person name="Jeyaprakash R."/>
            <person name="Azhaguchamy M."/>
            <person name="Ramaiyer V."/>
            <person name="Sivasubramaniam S."/>
        </authorList>
    </citation>
    <scope>NUCLEOTIDE SEQUENCE</scope>
    <source>
        <strain evidence="11">Manipur</strain>
    </source>
</reference>
<name>A0A7G9U8U4_GVPB</name>
<dbReference type="GO" id="GO:0008234">
    <property type="term" value="F:cysteine-type peptidase activity"/>
    <property type="evidence" value="ECO:0007669"/>
    <property type="project" value="InterPro"/>
</dbReference>
<keyword evidence="5" id="KW-0732">Signal</keyword>
<evidence type="ECO:0000256" key="4">
    <source>
        <dbReference type="ARBA" id="ARBA00018042"/>
    </source>
</evidence>
<dbReference type="Pfam" id="PF00112">
    <property type="entry name" value="Peptidase_C1"/>
    <property type="match status" value="1"/>
</dbReference>
<dbReference type="InterPro" id="IPR025660">
    <property type="entry name" value="Pept_his_AS"/>
</dbReference>
<feature type="domain" description="Peptidase C1A papain C-terminal" evidence="10">
    <location>
        <begin position="3"/>
        <end position="142"/>
    </location>
</feature>
<evidence type="ECO:0000256" key="8">
    <source>
        <dbReference type="ARBA" id="ARBA00023157"/>
    </source>
</evidence>
<comment type="similarity">
    <text evidence="2">Belongs to the peptidase C1 family.</text>
</comment>
<dbReference type="InterPro" id="IPR013128">
    <property type="entry name" value="Peptidase_C1A"/>
</dbReference>
<dbReference type="InterPro" id="IPR000668">
    <property type="entry name" value="Peptidase_C1A_C"/>
</dbReference>
<dbReference type="PROSITE" id="PS00639">
    <property type="entry name" value="THIOL_PROTEASE_HIS"/>
    <property type="match status" value="1"/>
</dbReference>
<dbReference type="InterPro" id="IPR038765">
    <property type="entry name" value="Papain-like_cys_pep_sf"/>
</dbReference>
<dbReference type="SMART" id="SM00645">
    <property type="entry name" value="Pept_C1"/>
    <property type="match status" value="1"/>
</dbReference>
<evidence type="ECO:0000259" key="10">
    <source>
        <dbReference type="SMART" id="SM00645"/>
    </source>
</evidence>
<dbReference type="PANTHER" id="PTHR12411">
    <property type="entry name" value="CYSTEINE PROTEASE FAMILY C1-RELATED"/>
    <property type="match status" value="1"/>
</dbReference>
<evidence type="ECO:0000256" key="5">
    <source>
        <dbReference type="ARBA" id="ARBA00022729"/>
    </source>
</evidence>